<feature type="region of interest" description="Disordered" evidence="1">
    <location>
        <begin position="123"/>
        <end position="149"/>
    </location>
</feature>
<dbReference type="EMBL" id="WIPF01000125">
    <property type="protein sequence ID" value="KAF3206221.1"/>
    <property type="molecule type" value="Genomic_DNA"/>
</dbReference>
<organism evidence="4 6">
    <name type="scientific">Orbilia oligospora</name>
    <name type="common">Nematode-trapping fungus</name>
    <name type="synonym">Arthrobotrys oligospora</name>
    <dbReference type="NCBI Taxonomy" id="2813651"/>
    <lineage>
        <taxon>Eukaryota</taxon>
        <taxon>Fungi</taxon>
        <taxon>Dikarya</taxon>
        <taxon>Ascomycota</taxon>
        <taxon>Pezizomycotina</taxon>
        <taxon>Orbiliomycetes</taxon>
        <taxon>Orbiliales</taxon>
        <taxon>Orbiliaceae</taxon>
        <taxon>Orbilia</taxon>
    </lineage>
</organism>
<dbReference type="InterPro" id="IPR018613">
    <property type="entry name" value="Ccdc97-like"/>
</dbReference>
<dbReference type="Proteomes" id="UP000483672">
    <property type="component" value="Unassembled WGS sequence"/>
</dbReference>
<feature type="domain" description="CCD97-like C-terminal" evidence="2">
    <location>
        <begin position="56"/>
        <end position="256"/>
    </location>
</feature>
<dbReference type="Proteomes" id="UP000472727">
    <property type="component" value="Unassembled WGS sequence"/>
</dbReference>
<proteinExistence type="predicted"/>
<evidence type="ECO:0000313" key="8">
    <source>
        <dbReference type="Proteomes" id="UP000483672"/>
    </source>
</evidence>
<dbReference type="InterPro" id="IPR040233">
    <property type="entry name" value="CCD97-like_C"/>
</dbReference>
<sequence length="284" mass="33014">MAIAAYEEAEEEENEVPLSPPLLPPAEHELEQHDEPDFKRLRLSPTPPNPEIATRNRRLIYLQNHDEYFTKTEHAFSLPTLYNQLVSRFMSGRDMREHAADPASQTKFSEILARDLERGEDRMENLRRHQKMEEEEDEDEMEEVEDEEGNIVMKSKREALDTDLDGEAVEDGPIDAENLDADILIRADSNGEFMNVEDREEAWEIWKDILSRRFLRGDDEDFEYDSVDRPGGAGDPNHLIEVEIERDGWEEYFDGEEADVYTERDGRKYLGGKVMEGETGIQDF</sequence>
<evidence type="ECO:0000313" key="6">
    <source>
        <dbReference type="Proteomes" id="UP000472727"/>
    </source>
</evidence>
<evidence type="ECO:0000313" key="3">
    <source>
        <dbReference type="EMBL" id="KAF3167529.1"/>
    </source>
</evidence>
<dbReference type="AlphaFoldDB" id="A0A6G1LS24"/>
<feature type="compositionally biased region" description="Basic and acidic residues" evidence="1">
    <location>
        <begin position="26"/>
        <end position="40"/>
    </location>
</feature>
<dbReference type="Proteomes" id="UP000479691">
    <property type="component" value="Unassembled WGS sequence"/>
</dbReference>
<dbReference type="EMBL" id="WIWS01000132">
    <property type="protein sequence ID" value="KAF3203788.1"/>
    <property type="molecule type" value="Genomic_DNA"/>
</dbReference>
<evidence type="ECO:0000313" key="7">
    <source>
        <dbReference type="Proteomes" id="UP000479691"/>
    </source>
</evidence>
<evidence type="ECO:0000256" key="1">
    <source>
        <dbReference type="SAM" id="MobiDB-lite"/>
    </source>
</evidence>
<gene>
    <name evidence="4" type="ORF">TWF106_001871</name>
    <name evidence="5" type="ORF">TWF191_001478</name>
    <name evidence="3" type="ORF">TWF788_011337</name>
</gene>
<evidence type="ECO:0000259" key="2">
    <source>
        <dbReference type="Pfam" id="PF09747"/>
    </source>
</evidence>
<dbReference type="Pfam" id="PF09747">
    <property type="entry name" value="CCD97-like_C"/>
    <property type="match status" value="1"/>
</dbReference>
<feature type="region of interest" description="Disordered" evidence="1">
    <location>
        <begin position="1"/>
        <end position="52"/>
    </location>
</feature>
<accession>A0A6G1LS24</accession>
<evidence type="ECO:0000313" key="4">
    <source>
        <dbReference type="EMBL" id="KAF3203788.1"/>
    </source>
</evidence>
<dbReference type="PANTHER" id="PTHR31840">
    <property type="entry name" value="COILED-COIL DOMAIN-CONTAINING PROTEIN 97"/>
    <property type="match status" value="1"/>
</dbReference>
<dbReference type="EMBL" id="JAABOE010000091">
    <property type="protein sequence ID" value="KAF3167529.1"/>
    <property type="molecule type" value="Genomic_DNA"/>
</dbReference>
<evidence type="ECO:0000313" key="5">
    <source>
        <dbReference type="EMBL" id="KAF3206221.1"/>
    </source>
</evidence>
<dbReference type="PANTHER" id="PTHR31840:SF1">
    <property type="entry name" value="COILED-COIL DOMAIN-CONTAINING PROTEIN 97"/>
    <property type="match status" value="1"/>
</dbReference>
<feature type="compositionally biased region" description="Acidic residues" evidence="1">
    <location>
        <begin position="133"/>
        <end position="149"/>
    </location>
</feature>
<protein>
    <recommendedName>
        <fullName evidence="2">CCD97-like C-terminal domain-containing protein</fullName>
    </recommendedName>
</protein>
<name>A0A6G1LS24_ORBOL</name>
<comment type="caution">
    <text evidence="4">The sequence shown here is derived from an EMBL/GenBank/DDBJ whole genome shotgun (WGS) entry which is preliminary data.</text>
</comment>
<reference evidence="6 7" key="1">
    <citation type="submission" date="2019-06" db="EMBL/GenBank/DDBJ databases">
        <authorList>
            <person name="Palmer J.M."/>
        </authorList>
    </citation>
    <scope>NUCLEOTIDE SEQUENCE [LARGE SCALE GENOMIC DNA]</scope>
    <source>
        <strain evidence="4 6">TWF106</strain>
        <strain evidence="5 8">TWF191</strain>
        <strain evidence="3 7">TWF788</strain>
    </source>
</reference>